<dbReference type="Proteomes" id="UP001447188">
    <property type="component" value="Unassembled WGS sequence"/>
</dbReference>
<dbReference type="Pfam" id="PF00494">
    <property type="entry name" value="SQS_PSY"/>
    <property type="match status" value="1"/>
</dbReference>
<comment type="similarity">
    <text evidence="6">Belongs to the NDUFAF6 family.</text>
</comment>
<dbReference type="InterPro" id="IPR008949">
    <property type="entry name" value="Isoprenoid_synthase_dom_sf"/>
</dbReference>
<evidence type="ECO:0000313" key="8">
    <source>
        <dbReference type="Proteomes" id="UP001447188"/>
    </source>
</evidence>
<name>A0ABR3GHU4_9PEZI</name>
<evidence type="ECO:0000256" key="6">
    <source>
        <dbReference type="ARBA" id="ARBA00038273"/>
    </source>
</evidence>
<keyword evidence="3" id="KW-0809">Transit peptide</keyword>
<evidence type="ECO:0000256" key="5">
    <source>
        <dbReference type="ARBA" id="ARBA00023136"/>
    </source>
</evidence>
<comment type="subcellular location">
    <subcellularLocation>
        <location evidence="1">Mitochondrion inner membrane</location>
    </subcellularLocation>
</comment>
<dbReference type="InterPro" id="IPR002060">
    <property type="entry name" value="Squ/phyt_synthse"/>
</dbReference>
<organism evidence="7 8">
    <name type="scientific">Discina gigas</name>
    <dbReference type="NCBI Taxonomy" id="1032678"/>
    <lineage>
        <taxon>Eukaryota</taxon>
        <taxon>Fungi</taxon>
        <taxon>Dikarya</taxon>
        <taxon>Ascomycota</taxon>
        <taxon>Pezizomycotina</taxon>
        <taxon>Pezizomycetes</taxon>
        <taxon>Pezizales</taxon>
        <taxon>Discinaceae</taxon>
        <taxon>Discina</taxon>
    </lineage>
</organism>
<evidence type="ECO:0000256" key="1">
    <source>
        <dbReference type="ARBA" id="ARBA00004273"/>
    </source>
</evidence>
<dbReference type="EMBL" id="JBBBZM010000068">
    <property type="protein sequence ID" value="KAL0635511.1"/>
    <property type="molecule type" value="Genomic_DNA"/>
</dbReference>
<proteinExistence type="inferred from homology"/>
<protein>
    <recommendedName>
        <fullName evidence="9">Phytoene synthase</fullName>
    </recommendedName>
</protein>
<evidence type="ECO:0000313" key="7">
    <source>
        <dbReference type="EMBL" id="KAL0635511.1"/>
    </source>
</evidence>
<keyword evidence="2" id="KW-0999">Mitochondrion inner membrane</keyword>
<evidence type="ECO:0000256" key="3">
    <source>
        <dbReference type="ARBA" id="ARBA00022946"/>
    </source>
</evidence>
<gene>
    <name evidence="7" type="ORF">Q9L58_005559</name>
</gene>
<evidence type="ECO:0000256" key="2">
    <source>
        <dbReference type="ARBA" id="ARBA00022792"/>
    </source>
</evidence>
<dbReference type="PANTHER" id="PTHR21181:SF13">
    <property type="entry name" value="NADH DEHYDROGENASE (UBIQUINONE) COMPLEX I, ASSEMBLY FACTOR 6"/>
    <property type="match status" value="1"/>
</dbReference>
<sequence length="270" mass="29801">MHPRALDSHLAVRAFNVDIARIEDQVSSVAVGRLRMQFWRDAIEGVFSGHRPPAEPVAVLLHKVLREDGAPLSRGFFRKVIASRVEQYLGGVPFPTLDALETYAENTYSSLLYLALESFHHHSITLDHIASHIGKATGIAAVLRGMPHLAFPPARTSAATVVFPLDVCVEYNLRQEAILRHGGAAPGLGDAVFKVATLANDHLITARKMLGDAGEEGKGDVFAGFLTAVPTALYLERLEAVDFDPFHKSLQKRAWKLPWRAYRAFSTKRF</sequence>
<dbReference type="SUPFAM" id="SSF48576">
    <property type="entry name" value="Terpenoid synthases"/>
    <property type="match status" value="1"/>
</dbReference>
<evidence type="ECO:0008006" key="9">
    <source>
        <dbReference type="Google" id="ProtNLM"/>
    </source>
</evidence>
<accession>A0ABR3GHU4</accession>
<keyword evidence="5" id="KW-0472">Membrane</keyword>
<reference evidence="7 8" key="1">
    <citation type="submission" date="2024-02" db="EMBL/GenBank/DDBJ databases">
        <title>Discinaceae phylogenomics.</title>
        <authorList>
            <person name="Dirks A.C."/>
            <person name="James T.Y."/>
        </authorList>
    </citation>
    <scope>NUCLEOTIDE SEQUENCE [LARGE SCALE GENOMIC DNA]</scope>
    <source>
        <strain evidence="7 8">ACD0624</strain>
    </source>
</reference>
<evidence type="ECO:0000256" key="4">
    <source>
        <dbReference type="ARBA" id="ARBA00023128"/>
    </source>
</evidence>
<keyword evidence="8" id="KW-1185">Reference proteome</keyword>
<comment type="caution">
    <text evidence="7">The sequence shown here is derived from an EMBL/GenBank/DDBJ whole genome shotgun (WGS) entry which is preliminary data.</text>
</comment>
<keyword evidence="4" id="KW-0496">Mitochondrion</keyword>
<dbReference type="PANTHER" id="PTHR21181">
    <property type="match status" value="1"/>
</dbReference>
<dbReference type="Gene3D" id="1.10.600.10">
    <property type="entry name" value="Farnesyl Diphosphate Synthase"/>
    <property type="match status" value="1"/>
</dbReference>